<dbReference type="Proteomes" id="UP000067626">
    <property type="component" value="Chromosome"/>
</dbReference>
<dbReference type="AlphaFoldDB" id="A0A0K1ENP0"/>
<dbReference type="KEGG" id="ccro:CMC5_067720"/>
<dbReference type="Gene3D" id="3.40.50.410">
    <property type="entry name" value="von Willebrand factor, type A domain"/>
    <property type="match status" value="1"/>
</dbReference>
<organism evidence="2 3">
    <name type="scientific">Chondromyces crocatus</name>
    <dbReference type="NCBI Taxonomy" id="52"/>
    <lineage>
        <taxon>Bacteria</taxon>
        <taxon>Pseudomonadati</taxon>
        <taxon>Myxococcota</taxon>
        <taxon>Polyangia</taxon>
        <taxon>Polyangiales</taxon>
        <taxon>Polyangiaceae</taxon>
        <taxon>Chondromyces</taxon>
    </lineage>
</organism>
<keyword evidence="3" id="KW-1185">Reference proteome</keyword>
<dbReference type="InterPro" id="IPR006311">
    <property type="entry name" value="TAT_signal"/>
</dbReference>
<sequence>MMARESLRRRALRASWSLSAAAGLATMASTPGALAYDALSALRSEALVEQSHRIALSVDRGQASLVVRRTVFNGGPRHDEATFLFDVPRGAVATALGSLGVKDGKPFWFRGDLMEAEAAAEKYRELTGVGGFYPKDPALLSWRDQSRLALQVFPCAPNQPKTIEYTLKLPTEYRDGRYHVVLPRLGTEKLAPSVVVTPARAGDRLFVDDKPVPPGAAFTLGQDDTHVSLAPAGMREITGALAAVPVDDAFTLVQFEFDTPPRLSEPPRNARVVVVLDGSRSLSDGMAAGEIAAARAYLSHLPDALVQVLTFDREVHARHRGFVPASTAIADLGRMDLRTRNGSRVDDALARADALLAATPPGLPRRIVVLTDLLTRSTLTPERVGPLLAKSGALAHVGILRGGAPELQRDDDHAWSRPIRATGGLVWHAYASEERSHAKAMTAVYEELARPTRLHHVDVRAPGLDLPLLVDYGLLPEGQGIAHIDVHPAKASATEVELRGELWTKPVSQVLRPDAKHGDRWSALVFGSAAAWRLDDEQMMPLALRGGAVSPVTSYLAIEPGVRPSTEGIEREARGGSVGFGSGRASGVGRVYGAKIHFDHLAYLRNELTAAFKQCPAGASTATVALETTRDEVVDVTSVQLAGHAAGQPQGATDTAIARCLEEATWNLTLPLRFDATFERYVVAVTR</sequence>
<dbReference type="SUPFAM" id="SSF53300">
    <property type="entry name" value="vWA-like"/>
    <property type="match status" value="1"/>
</dbReference>
<protein>
    <recommendedName>
        <fullName evidence="4">VIT domain-containing protein</fullName>
    </recommendedName>
</protein>
<feature type="signal peptide" evidence="1">
    <location>
        <begin position="1"/>
        <end position="35"/>
    </location>
</feature>
<dbReference type="EMBL" id="CP012159">
    <property type="protein sequence ID" value="AKT42545.1"/>
    <property type="molecule type" value="Genomic_DNA"/>
</dbReference>
<gene>
    <name evidence="2" type="ORF">CMC5_067720</name>
</gene>
<evidence type="ECO:0000256" key="1">
    <source>
        <dbReference type="SAM" id="SignalP"/>
    </source>
</evidence>
<name>A0A0K1ENP0_CHOCO</name>
<proteinExistence type="predicted"/>
<dbReference type="STRING" id="52.CMC5_067720"/>
<dbReference type="InterPro" id="IPR036465">
    <property type="entry name" value="vWFA_dom_sf"/>
</dbReference>
<dbReference type="PROSITE" id="PS51318">
    <property type="entry name" value="TAT"/>
    <property type="match status" value="1"/>
</dbReference>
<accession>A0A0K1ENP0</accession>
<evidence type="ECO:0008006" key="4">
    <source>
        <dbReference type="Google" id="ProtNLM"/>
    </source>
</evidence>
<reference evidence="2 3" key="1">
    <citation type="submission" date="2015-07" db="EMBL/GenBank/DDBJ databases">
        <title>Genome analysis of myxobacterium Chondromyces crocatus Cm c5 reveals a high potential for natural compound synthesis and the genetic basis for the loss of fruiting body formation.</title>
        <authorList>
            <person name="Zaburannyi N."/>
            <person name="Bunk B."/>
            <person name="Maier J."/>
            <person name="Overmann J."/>
            <person name="Mueller R."/>
        </authorList>
    </citation>
    <scope>NUCLEOTIDE SEQUENCE [LARGE SCALE GENOMIC DNA]</scope>
    <source>
        <strain evidence="2 3">Cm c5</strain>
    </source>
</reference>
<feature type="chain" id="PRO_5005459746" description="VIT domain-containing protein" evidence="1">
    <location>
        <begin position="36"/>
        <end position="687"/>
    </location>
</feature>
<evidence type="ECO:0000313" key="2">
    <source>
        <dbReference type="EMBL" id="AKT42545.1"/>
    </source>
</evidence>
<keyword evidence="1" id="KW-0732">Signal</keyword>
<evidence type="ECO:0000313" key="3">
    <source>
        <dbReference type="Proteomes" id="UP000067626"/>
    </source>
</evidence>